<reference evidence="4 5" key="1">
    <citation type="journal article" date="2013" name="Genome Announc.">
        <title>Draft Genome Sequence for Caulobacter sp. Strain OR37, a Bacterium Tolerant to Heavy Metals.</title>
        <authorList>
            <person name="Utturkar S.M."/>
            <person name="Bollmann A."/>
            <person name="Brzoska R.M."/>
            <person name="Klingeman D.M."/>
            <person name="Epstein S.E."/>
            <person name="Palumbo A.V."/>
            <person name="Brown S.D."/>
        </authorList>
    </citation>
    <scope>NUCLEOTIDE SEQUENCE [LARGE SCALE GENOMIC DNA]</scope>
    <source>
        <strain evidence="4 5">OR37</strain>
    </source>
</reference>
<organism evidence="4 5">
    <name type="scientific">Caulobacter vibrioides OR37</name>
    <dbReference type="NCBI Taxonomy" id="1292034"/>
    <lineage>
        <taxon>Bacteria</taxon>
        <taxon>Pseudomonadati</taxon>
        <taxon>Pseudomonadota</taxon>
        <taxon>Alphaproteobacteria</taxon>
        <taxon>Caulobacterales</taxon>
        <taxon>Caulobacteraceae</taxon>
        <taxon>Caulobacter</taxon>
    </lineage>
</organism>
<dbReference type="OrthoDB" id="9771846at2"/>
<evidence type="ECO:0000313" key="5">
    <source>
        <dbReference type="Proteomes" id="UP000013063"/>
    </source>
</evidence>
<dbReference type="AlphaFoldDB" id="R0ENN4"/>
<keyword evidence="5" id="KW-1185">Reference proteome</keyword>
<dbReference type="EMBL" id="APMP01000005">
    <property type="protein sequence ID" value="ENZ82657.1"/>
    <property type="molecule type" value="Genomic_DNA"/>
</dbReference>
<feature type="region of interest" description="Disordered" evidence="3">
    <location>
        <begin position="1"/>
        <end position="25"/>
    </location>
</feature>
<dbReference type="PANTHER" id="PTHR34136:SF1">
    <property type="entry name" value="UDP-N-ACETYL-D-MANNOSAMINURONIC ACID TRANSFERASE"/>
    <property type="match status" value="1"/>
</dbReference>
<gene>
    <name evidence="4" type="ORF">OR37_01231</name>
</gene>
<keyword evidence="2" id="KW-0808">Transferase</keyword>
<dbReference type="eggNOG" id="COG1922">
    <property type="taxonomic scope" value="Bacteria"/>
</dbReference>
<evidence type="ECO:0000313" key="4">
    <source>
        <dbReference type="EMBL" id="ENZ82657.1"/>
    </source>
</evidence>
<dbReference type="PANTHER" id="PTHR34136">
    <property type="match status" value="1"/>
</dbReference>
<protein>
    <submittedName>
        <fullName evidence="4">Exopolysaccharide biosynthesis protein, WecB/TagA/CpsF family</fullName>
    </submittedName>
</protein>
<evidence type="ECO:0000256" key="2">
    <source>
        <dbReference type="ARBA" id="ARBA00022679"/>
    </source>
</evidence>
<sequence>MFVQREQNGARDAATAAPPVAPRRPYRLTRRPDERVRVLGGAMDLVRPEEVFHFVTGKLEAGQSALVANHNLHSLYLIGRDHQIGEFYKIADLIEVDSVPLIFWARLVGRASRRFHRCTYLDWRDDFWRLASEKNWKVFFLGGAPGVAEKGAERIRQDWPDARIATHHGYFDVTPGSPENEAVLAAIRAFSPDIVLVGMGMPRQEIWTLQNHKAYGPAATFTVGGAFDYEAGVQKPAPRWMGPMGMEWLFRLMADPQRLFSRYCVEPWSLIGPAMRDVGRAVTLRLIEGDVKTAEAARWEKMRARNETPREA</sequence>
<accession>R0ENN4</accession>
<proteinExistence type="predicted"/>
<evidence type="ECO:0000256" key="1">
    <source>
        <dbReference type="ARBA" id="ARBA00022676"/>
    </source>
</evidence>
<comment type="caution">
    <text evidence="4">The sequence shown here is derived from an EMBL/GenBank/DDBJ whole genome shotgun (WGS) entry which is preliminary data.</text>
</comment>
<dbReference type="PATRIC" id="fig|1292034.3.peg.1221"/>
<dbReference type="STRING" id="1292034.OR37_01231"/>
<keyword evidence="1" id="KW-0328">Glycosyltransferase</keyword>
<evidence type="ECO:0000256" key="3">
    <source>
        <dbReference type="SAM" id="MobiDB-lite"/>
    </source>
</evidence>
<dbReference type="NCBIfam" id="TIGR00696">
    <property type="entry name" value="wecG_tagA_cpsF"/>
    <property type="match status" value="1"/>
</dbReference>
<dbReference type="InterPro" id="IPR004629">
    <property type="entry name" value="WecG_TagA_CpsF"/>
</dbReference>
<dbReference type="Pfam" id="PF03808">
    <property type="entry name" value="Glyco_tran_WecG"/>
    <property type="match status" value="1"/>
</dbReference>
<dbReference type="GO" id="GO:0016758">
    <property type="term" value="F:hexosyltransferase activity"/>
    <property type="evidence" value="ECO:0007669"/>
    <property type="project" value="TreeGrafter"/>
</dbReference>
<name>R0ENN4_CAUVI</name>
<dbReference type="RefSeq" id="WP_004617071.1">
    <property type="nucleotide sequence ID" value="NZ_APMP01000005.1"/>
</dbReference>
<dbReference type="CDD" id="cd06533">
    <property type="entry name" value="Glyco_transf_WecG_TagA"/>
    <property type="match status" value="1"/>
</dbReference>
<dbReference type="Proteomes" id="UP000013063">
    <property type="component" value="Unassembled WGS sequence"/>
</dbReference>